<sequence>MEIDGKSWKILEAIQADGRISLTELAAKVALSVPATSERLKRLEEAGVVRGYRAEVDAEAVGYGVMALIGITTAQPDKVRLLAQLQTMPEVRECLHVTGQDSYVLRVVATSIRHLEQFVGQINRFGETRTAIVMSTPIPLRPLAPPAKDAP</sequence>
<keyword evidence="3" id="KW-0804">Transcription</keyword>
<evidence type="ECO:0000256" key="2">
    <source>
        <dbReference type="ARBA" id="ARBA00023125"/>
    </source>
</evidence>
<feature type="domain" description="HTH asnC-type" evidence="4">
    <location>
        <begin position="3"/>
        <end position="64"/>
    </location>
</feature>
<dbReference type="GO" id="GO:0005829">
    <property type="term" value="C:cytosol"/>
    <property type="evidence" value="ECO:0007669"/>
    <property type="project" value="TreeGrafter"/>
</dbReference>
<dbReference type="Proteomes" id="UP000186513">
    <property type="component" value="Unassembled WGS sequence"/>
</dbReference>
<evidence type="ECO:0000256" key="3">
    <source>
        <dbReference type="ARBA" id="ARBA00023163"/>
    </source>
</evidence>
<dbReference type="CDD" id="cd00090">
    <property type="entry name" value="HTH_ARSR"/>
    <property type="match status" value="1"/>
</dbReference>
<name>A0A1K2HH55_9NEIS</name>
<dbReference type="InterPro" id="IPR036388">
    <property type="entry name" value="WH-like_DNA-bd_sf"/>
</dbReference>
<keyword evidence="1" id="KW-0805">Transcription regulation</keyword>
<dbReference type="SUPFAM" id="SSF54909">
    <property type="entry name" value="Dimeric alpha+beta barrel"/>
    <property type="match status" value="1"/>
</dbReference>
<protein>
    <submittedName>
        <fullName evidence="5">Lrp/AsnC family transcriptional regulator, leucine-responsive regulatory protein</fullName>
    </submittedName>
</protein>
<dbReference type="OrthoDB" id="5476at2"/>
<dbReference type="Pfam" id="PF01037">
    <property type="entry name" value="AsnC_trans_reg"/>
    <property type="match status" value="1"/>
</dbReference>
<gene>
    <name evidence="5" type="ORF">SAMN02745887_01900</name>
</gene>
<dbReference type="InterPro" id="IPR019887">
    <property type="entry name" value="Tscrpt_reg_AsnC/Lrp_C"/>
</dbReference>
<evidence type="ECO:0000313" key="6">
    <source>
        <dbReference type="Proteomes" id="UP000186513"/>
    </source>
</evidence>
<dbReference type="InterPro" id="IPR019885">
    <property type="entry name" value="Tscrpt_reg_HTH_AsnC-type_CS"/>
</dbReference>
<dbReference type="PROSITE" id="PS50956">
    <property type="entry name" value="HTH_ASNC_2"/>
    <property type="match status" value="1"/>
</dbReference>
<dbReference type="GO" id="GO:0006355">
    <property type="term" value="P:regulation of DNA-templated transcription"/>
    <property type="evidence" value="ECO:0007669"/>
    <property type="project" value="UniProtKB-ARBA"/>
</dbReference>
<dbReference type="PANTHER" id="PTHR30154:SF53">
    <property type="entry name" value="HTH-TYPE TRANSCRIPTIONAL REGULATOR LRPC"/>
    <property type="match status" value="1"/>
</dbReference>
<keyword evidence="2" id="KW-0238">DNA-binding</keyword>
<proteinExistence type="predicted"/>
<dbReference type="SMART" id="SM00344">
    <property type="entry name" value="HTH_ASNC"/>
    <property type="match status" value="1"/>
</dbReference>
<dbReference type="InterPro" id="IPR011991">
    <property type="entry name" value="ArsR-like_HTH"/>
</dbReference>
<dbReference type="GO" id="GO:0043200">
    <property type="term" value="P:response to amino acid"/>
    <property type="evidence" value="ECO:0007669"/>
    <property type="project" value="TreeGrafter"/>
</dbReference>
<evidence type="ECO:0000259" key="4">
    <source>
        <dbReference type="PROSITE" id="PS50956"/>
    </source>
</evidence>
<accession>A0A1K2HH55</accession>
<dbReference type="Gene3D" id="1.10.10.10">
    <property type="entry name" value="Winged helix-like DNA-binding domain superfamily/Winged helix DNA-binding domain"/>
    <property type="match status" value="1"/>
</dbReference>
<dbReference type="GO" id="GO:0043565">
    <property type="term" value="F:sequence-specific DNA binding"/>
    <property type="evidence" value="ECO:0007669"/>
    <property type="project" value="InterPro"/>
</dbReference>
<dbReference type="PROSITE" id="PS00519">
    <property type="entry name" value="HTH_ASNC_1"/>
    <property type="match status" value="1"/>
</dbReference>
<dbReference type="STRING" id="1121279.SAMN02745887_01900"/>
<dbReference type="InterPro" id="IPR011008">
    <property type="entry name" value="Dimeric_a/b-barrel"/>
</dbReference>
<organism evidence="5 6">
    <name type="scientific">Chitinimonas taiwanensis DSM 18899</name>
    <dbReference type="NCBI Taxonomy" id="1121279"/>
    <lineage>
        <taxon>Bacteria</taxon>
        <taxon>Pseudomonadati</taxon>
        <taxon>Pseudomonadota</taxon>
        <taxon>Betaproteobacteria</taxon>
        <taxon>Neisseriales</taxon>
        <taxon>Chitinibacteraceae</taxon>
        <taxon>Chitinimonas</taxon>
    </lineage>
</organism>
<dbReference type="AlphaFoldDB" id="A0A1K2HH55"/>
<dbReference type="SUPFAM" id="SSF46785">
    <property type="entry name" value="Winged helix' DNA-binding domain"/>
    <property type="match status" value="1"/>
</dbReference>
<dbReference type="RefSeq" id="WP_072428401.1">
    <property type="nucleotide sequence ID" value="NZ_FPKR01000006.1"/>
</dbReference>
<keyword evidence="6" id="KW-1185">Reference proteome</keyword>
<dbReference type="PANTHER" id="PTHR30154">
    <property type="entry name" value="LEUCINE-RESPONSIVE REGULATORY PROTEIN"/>
    <property type="match status" value="1"/>
</dbReference>
<dbReference type="InterPro" id="IPR036390">
    <property type="entry name" value="WH_DNA-bd_sf"/>
</dbReference>
<evidence type="ECO:0000313" key="5">
    <source>
        <dbReference type="EMBL" id="SFZ76168.1"/>
    </source>
</evidence>
<dbReference type="Pfam" id="PF13412">
    <property type="entry name" value="HTH_24"/>
    <property type="match status" value="1"/>
</dbReference>
<dbReference type="EMBL" id="FPKR01000006">
    <property type="protein sequence ID" value="SFZ76168.1"/>
    <property type="molecule type" value="Genomic_DNA"/>
</dbReference>
<evidence type="ECO:0000256" key="1">
    <source>
        <dbReference type="ARBA" id="ARBA00023015"/>
    </source>
</evidence>
<dbReference type="InterPro" id="IPR019888">
    <property type="entry name" value="Tscrpt_reg_AsnC-like"/>
</dbReference>
<dbReference type="Gene3D" id="3.30.70.920">
    <property type="match status" value="1"/>
</dbReference>
<dbReference type="PRINTS" id="PR00033">
    <property type="entry name" value="HTHASNC"/>
</dbReference>
<dbReference type="InterPro" id="IPR000485">
    <property type="entry name" value="AsnC-type_HTH_dom"/>
</dbReference>
<reference evidence="5 6" key="1">
    <citation type="submission" date="2016-11" db="EMBL/GenBank/DDBJ databases">
        <authorList>
            <person name="Jaros S."/>
            <person name="Januszkiewicz K."/>
            <person name="Wedrychowicz H."/>
        </authorList>
    </citation>
    <scope>NUCLEOTIDE SEQUENCE [LARGE SCALE GENOMIC DNA]</scope>
    <source>
        <strain evidence="5 6">DSM 18899</strain>
    </source>
</reference>